<sequence>MKKNIARIFVCFSMIYTAVALEVNVPEFNFGILAGKQPSSSSQFSIVQQSSINFRLLHGERFYSDLNLALYVPDVLRFFHPEQLSRIPGQFTCVDFSLNFPNFIGQPLILSVFTGQHQSLTGEHYSFDFLKQRMRPVKMYENDIAALFTPPRPREGLGVSAAGLILNTGYVGGSFSWNGGIKDKQEYSLYAQGGVFTNIALINANFSFHISDKAAKVSLATSASALFTVHDNVGIFTQVGLHKTNFRSATLRKDLIGNIFAFFEPRIALERMDFDFTFFISKIRDTQSGGLFPVAPLIKPFTIIHNELYGGLNMFFGFGRIELNKMQGGFHSLIALPITRPTTMPLLVLAFTPFYTLNIEPCDLDFRFSFYPLFYAAPASMFEAKIALKRNL</sequence>
<feature type="signal peptide" evidence="1">
    <location>
        <begin position="1"/>
        <end position="20"/>
    </location>
</feature>
<gene>
    <name evidence="2" type="ORF">GWP43_04075</name>
</gene>
<evidence type="ECO:0008006" key="4">
    <source>
        <dbReference type="Google" id="ProtNLM"/>
    </source>
</evidence>
<evidence type="ECO:0000313" key="3">
    <source>
        <dbReference type="Proteomes" id="UP000464374"/>
    </source>
</evidence>
<name>A0A6P1Y0K5_9SPIR</name>
<feature type="chain" id="PRO_5026793280" description="DUF5723 domain-containing protein" evidence="1">
    <location>
        <begin position="21"/>
        <end position="392"/>
    </location>
</feature>
<evidence type="ECO:0000256" key="1">
    <source>
        <dbReference type="SAM" id="SignalP"/>
    </source>
</evidence>
<dbReference type="KEGG" id="trz:GWP43_04075"/>
<dbReference type="RefSeq" id="WP_162662905.1">
    <property type="nucleotide sequence ID" value="NZ_CP048020.1"/>
</dbReference>
<reference evidence="2 3" key="1">
    <citation type="submission" date="2020-01" db="EMBL/GenBank/DDBJ databases">
        <title>Complete genome sequence of a human oral phylogroup 1 Treponema sp. strain ATCC 700766, originally isolated from periodontitis dental plaque.</title>
        <authorList>
            <person name="Chan Y."/>
            <person name="Huo Y.-B."/>
            <person name="Yu X.-L."/>
            <person name="Zeng H."/>
            <person name="Leung W.-K."/>
            <person name="Watt R.M."/>
        </authorList>
    </citation>
    <scope>NUCLEOTIDE SEQUENCE [LARGE SCALE GENOMIC DNA]</scope>
    <source>
        <strain evidence="2 3">OMZ 804</strain>
    </source>
</reference>
<evidence type="ECO:0000313" key="2">
    <source>
        <dbReference type="EMBL" id="QHX42763.1"/>
    </source>
</evidence>
<accession>A0A6P1Y0K5</accession>
<dbReference type="EMBL" id="CP048020">
    <property type="protein sequence ID" value="QHX42763.1"/>
    <property type="molecule type" value="Genomic_DNA"/>
</dbReference>
<keyword evidence="1" id="KW-0732">Signal</keyword>
<dbReference type="AlphaFoldDB" id="A0A6P1Y0K5"/>
<proteinExistence type="predicted"/>
<organism evidence="2 3">
    <name type="scientific">Treponema vincentii</name>
    <dbReference type="NCBI Taxonomy" id="69710"/>
    <lineage>
        <taxon>Bacteria</taxon>
        <taxon>Pseudomonadati</taxon>
        <taxon>Spirochaetota</taxon>
        <taxon>Spirochaetia</taxon>
        <taxon>Spirochaetales</taxon>
        <taxon>Treponemataceae</taxon>
        <taxon>Treponema</taxon>
    </lineage>
</organism>
<protein>
    <recommendedName>
        <fullName evidence="4">DUF5723 domain-containing protein</fullName>
    </recommendedName>
</protein>
<dbReference type="Proteomes" id="UP000464374">
    <property type="component" value="Chromosome"/>
</dbReference>